<sequence>MQPLTPLDEMTPAELEAFLATLAHDDGAAARGHLARGNPIYCTTENTPAGLVEKHFPDGRRQLVRFDLAGEHIVCDVQSEAAD</sequence>
<gene>
    <name evidence="1" type="ORF">B7R77_21450</name>
</gene>
<protein>
    <submittedName>
        <fullName evidence="1">Uncharacterized protein</fullName>
    </submittedName>
</protein>
<evidence type="ECO:0000313" key="1">
    <source>
        <dbReference type="EMBL" id="OYQ09476.1"/>
    </source>
</evidence>
<name>A0AAP8D1V4_RALSL</name>
<evidence type="ECO:0000313" key="2">
    <source>
        <dbReference type="Proteomes" id="UP000216164"/>
    </source>
</evidence>
<dbReference type="AlphaFoldDB" id="A0AAP8D1V4"/>
<reference evidence="1 2" key="1">
    <citation type="submission" date="2017-04" db="EMBL/GenBank/DDBJ databases">
        <title>Genome Announcement: Closed genomes of Ralstonia solanacearum strains K60, UW551, and UW700.</title>
        <authorList>
            <person name="Hayes M."/>
            <person name="Macintyre A.M."/>
            <person name="Allen C."/>
        </authorList>
    </citation>
    <scope>NUCLEOTIDE SEQUENCE [LARGE SCALE GENOMIC DNA]</scope>
    <source>
        <strain evidence="1 2">UW25</strain>
    </source>
</reference>
<accession>A0AAP8D1V4</accession>
<dbReference type="RefSeq" id="WP_003267575.1">
    <property type="nucleotide sequence ID" value="NZ_NCTK01000002.1"/>
</dbReference>
<dbReference type="Proteomes" id="UP000216164">
    <property type="component" value="Unassembled WGS sequence"/>
</dbReference>
<proteinExistence type="predicted"/>
<comment type="caution">
    <text evidence="1">The sequence shown here is derived from an EMBL/GenBank/DDBJ whole genome shotgun (WGS) entry which is preliminary data.</text>
</comment>
<dbReference type="EMBL" id="NCTK01000002">
    <property type="protein sequence ID" value="OYQ09476.1"/>
    <property type="molecule type" value="Genomic_DNA"/>
</dbReference>
<organism evidence="1 2">
    <name type="scientific">Ralstonia solanacearum K60</name>
    <dbReference type="NCBI Taxonomy" id="1091042"/>
    <lineage>
        <taxon>Bacteria</taxon>
        <taxon>Pseudomonadati</taxon>
        <taxon>Pseudomonadota</taxon>
        <taxon>Betaproteobacteria</taxon>
        <taxon>Burkholderiales</taxon>
        <taxon>Burkholderiaceae</taxon>
        <taxon>Ralstonia</taxon>
        <taxon>Ralstonia solanacearum species complex</taxon>
    </lineage>
</organism>